<dbReference type="Proteomes" id="UP001212841">
    <property type="component" value="Unassembled WGS sequence"/>
</dbReference>
<name>A0AAD5X1Y5_9FUNG</name>
<keyword evidence="3" id="KW-1185">Reference proteome</keyword>
<reference evidence="2" key="1">
    <citation type="submission" date="2020-05" db="EMBL/GenBank/DDBJ databases">
        <title>Phylogenomic resolution of chytrid fungi.</title>
        <authorList>
            <person name="Stajich J.E."/>
            <person name="Amses K."/>
            <person name="Simmons R."/>
            <person name="Seto K."/>
            <person name="Myers J."/>
            <person name="Bonds A."/>
            <person name="Quandt C.A."/>
            <person name="Barry K."/>
            <person name="Liu P."/>
            <person name="Grigoriev I."/>
            <person name="Longcore J.E."/>
            <person name="James T.Y."/>
        </authorList>
    </citation>
    <scope>NUCLEOTIDE SEQUENCE</scope>
    <source>
        <strain evidence="2">JEL0318</strain>
    </source>
</reference>
<comment type="caution">
    <text evidence="2">The sequence shown here is derived from an EMBL/GenBank/DDBJ whole genome shotgun (WGS) entry which is preliminary data.</text>
</comment>
<dbReference type="SUPFAM" id="SSF141493">
    <property type="entry name" value="Allene oxide cyclase-like"/>
    <property type="match status" value="1"/>
</dbReference>
<feature type="signal peptide" evidence="1">
    <location>
        <begin position="1"/>
        <end position="18"/>
    </location>
</feature>
<organism evidence="2 3">
    <name type="scientific">Rhizophlyctis rosea</name>
    <dbReference type="NCBI Taxonomy" id="64517"/>
    <lineage>
        <taxon>Eukaryota</taxon>
        <taxon>Fungi</taxon>
        <taxon>Fungi incertae sedis</taxon>
        <taxon>Chytridiomycota</taxon>
        <taxon>Chytridiomycota incertae sedis</taxon>
        <taxon>Chytridiomycetes</taxon>
        <taxon>Rhizophlyctidales</taxon>
        <taxon>Rhizophlyctidaceae</taxon>
        <taxon>Rhizophlyctis</taxon>
    </lineage>
</organism>
<dbReference type="InterPro" id="IPR034871">
    <property type="entry name" value="Allene_oxi_cyc_sf"/>
</dbReference>
<proteinExistence type="predicted"/>
<evidence type="ECO:0008006" key="4">
    <source>
        <dbReference type="Google" id="ProtNLM"/>
    </source>
</evidence>
<accession>A0AAD5X1Y5</accession>
<evidence type="ECO:0000256" key="1">
    <source>
        <dbReference type="SAM" id="SignalP"/>
    </source>
</evidence>
<sequence length="212" mass="22662">MKLLSIALFATFASAAIALTGTKVSHPLQKSTTPNFNPAKDFQKTLHKIGIFPTDRTNKFLIGGAPFTYTLFDTHNKVEPAPLICPTGFQKEQFVINIVYTLANTTGSLSVQYDTIVDNKGRQIGNSPGYCVIISDADGFQECSFSDTLFGVGILQESGPYVDLPNKAIQAPVLGVNGLFTGSYGLTLQVLNGDASGETDYVQLCVPVGGDK</sequence>
<dbReference type="AlphaFoldDB" id="A0AAD5X1Y5"/>
<protein>
    <recommendedName>
        <fullName evidence="4">Ubiquitin 3 binding protein But2 C-terminal domain-containing protein</fullName>
    </recommendedName>
</protein>
<evidence type="ECO:0000313" key="2">
    <source>
        <dbReference type="EMBL" id="KAJ3044573.1"/>
    </source>
</evidence>
<feature type="chain" id="PRO_5042077867" description="Ubiquitin 3 binding protein But2 C-terminal domain-containing protein" evidence="1">
    <location>
        <begin position="19"/>
        <end position="212"/>
    </location>
</feature>
<dbReference type="GO" id="GO:0009695">
    <property type="term" value="P:jasmonic acid biosynthetic process"/>
    <property type="evidence" value="ECO:0007669"/>
    <property type="project" value="InterPro"/>
</dbReference>
<keyword evidence="1" id="KW-0732">Signal</keyword>
<dbReference type="InterPro" id="IPR044859">
    <property type="entry name" value="Allene_oxi_cyc_Dirigent"/>
</dbReference>
<dbReference type="Gene3D" id="2.40.480.10">
    <property type="entry name" value="Allene oxide cyclase-like"/>
    <property type="match status" value="1"/>
</dbReference>
<dbReference type="EMBL" id="JADGJD010001282">
    <property type="protein sequence ID" value="KAJ3044573.1"/>
    <property type="molecule type" value="Genomic_DNA"/>
</dbReference>
<evidence type="ECO:0000313" key="3">
    <source>
        <dbReference type="Proteomes" id="UP001212841"/>
    </source>
</evidence>
<dbReference type="GO" id="GO:0046423">
    <property type="term" value="F:allene-oxide cyclase activity"/>
    <property type="evidence" value="ECO:0007669"/>
    <property type="project" value="InterPro"/>
</dbReference>
<gene>
    <name evidence="2" type="ORF">HK097_001417</name>
</gene>